<feature type="domain" description="SnoaL-like" evidence="2">
    <location>
        <begin position="59"/>
        <end position="207"/>
    </location>
</feature>
<dbReference type="AlphaFoldDB" id="Q0RIC8"/>
<sequence length="233" mass="25082">MLHGPRPRCRDPHGRSVAAGRTALHSTGLRPTGLRPTGHDSAGLRFIRNPSTGPTRRPVTDIGDIRTLIARFAHLGDRERHDQWAEHLVVDDFTYRTEDDPLPEGDGLYQGRGEVLAHFRAGASGRWRATHFLSEPVIDVAGGRAHAATDFALVRLADRLPAAAGAGAGTGPAPADAVEHRYEVAAAGRYEDDFVRGADGRWRFTARLVTHMPLAARQPAGAEHSLVAGGGHE</sequence>
<dbReference type="Pfam" id="PF13577">
    <property type="entry name" value="SnoaL_4"/>
    <property type="match status" value="1"/>
</dbReference>
<dbReference type="InterPro" id="IPR037401">
    <property type="entry name" value="SnoaL-like"/>
</dbReference>
<dbReference type="InterPro" id="IPR032710">
    <property type="entry name" value="NTF2-like_dom_sf"/>
</dbReference>
<protein>
    <recommendedName>
        <fullName evidence="2">SnoaL-like domain-containing protein</fullName>
    </recommendedName>
</protein>
<dbReference type="SUPFAM" id="SSF54427">
    <property type="entry name" value="NTF2-like"/>
    <property type="match status" value="1"/>
</dbReference>
<evidence type="ECO:0000313" key="3">
    <source>
        <dbReference type="EMBL" id="CAJ62742.1"/>
    </source>
</evidence>
<name>Q0RIC8_FRAAA</name>
<evidence type="ECO:0000313" key="4">
    <source>
        <dbReference type="Proteomes" id="UP000000657"/>
    </source>
</evidence>
<dbReference type="Gene3D" id="3.10.450.50">
    <property type="match status" value="1"/>
</dbReference>
<proteinExistence type="predicted"/>
<accession>Q0RIC8</accession>
<keyword evidence="4" id="KW-1185">Reference proteome</keyword>
<dbReference type="STRING" id="326424.FRAAL4100"/>
<dbReference type="EMBL" id="CT573213">
    <property type="protein sequence ID" value="CAJ62742.1"/>
    <property type="molecule type" value="Genomic_DNA"/>
</dbReference>
<dbReference type="HOGENOM" id="CLU_103699_0_0_11"/>
<gene>
    <name evidence="3" type="ordered locus">FRAAL4100</name>
</gene>
<reference evidence="3 4" key="1">
    <citation type="journal article" date="2007" name="Genome Res.">
        <title>Genome characteristics of facultatively symbiotic Frankia sp. strains reflect host range and host plant biogeography.</title>
        <authorList>
            <person name="Normand P."/>
            <person name="Lapierre P."/>
            <person name="Tisa L.S."/>
            <person name="Gogarten J.P."/>
            <person name="Alloisio N."/>
            <person name="Bagnarol E."/>
            <person name="Bassi C.A."/>
            <person name="Berry A.M."/>
            <person name="Bickhart D.M."/>
            <person name="Choisne N."/>
            <person name="Couloux A."/>
            <person name="Cournoyer B."/>
            <person name="Cruveiller S."/>
            <person name="Daubin V."/>
            <person name="Demange N."/>
            <person name="Francino M.P."/>
            <person name="Goltsman E."/>
            <person name="Huang Y."/>
            <person name="Kopp O.R."/>
            <person name="Labarre L."/>
            <person name="Lapidus A."/>
            <person name="Lavire C."/>
            <person name="Marechal J."/>
            <person name="Martinez M."/>
            <person name="Mastronunzio J.E."/>
            <person name="Mullin B.C."/>
            <person name="Niemann J."/>
            <person name="Pujic P."/>
            <person name="Rawnsley T."/>
            <person name="Rouy Z."/>
            <person name="Schenowitz C."/>
            <person name="Sellstedt A."/>
            <person name="Tavares F."/>
            <person name="Tomkins J.P."/>
            <person name="Vallenet D."/>
            <person name="Valverde C."/>
            <person name="Wall L.G."/>
            <person name="Wang Y."/>
            <person name="Medigue C."/>
            <person name="Benson D.R."/>
        </authorList>
    </citation>
    <scope>NUCLEOTIDE SEQUENCE [LARGE SCALE GENOMIC DNA]</scope>
    <source>
        <strain evidence="4">DSM 45986 / CECT 9034 / ACN14a</strain>
    </source>
</reference>
<dbReference type="KEGG" id="fal:FRAAL4100"/>
<dbReference type="Proteomes" id="UP000000657">
    <property type="component" value="Chromosome"/>
</dbReference>
<evidence type="ECO:0000256" key="1">
    <source>
        <dbReference type="SAM" id="MobiDB-lite"/>
    </source>
</evidence>
<feature type="region of interest" description="Disordered" evidence="1">
    <location>
        <begin position="1"/>
        <end position="59"/>
    </location>
</feature>
<organism evidence="3 4">
    <name type="scientific">Frankia alni (strain DSM 45986 / CECT 9034 / ACN14a)</name>
    <dbReference type="NCBI Taxonomy" id="326424"/>
    <lineage>
        <taxon>Bacteria</taxon>
        <taxon>Bacillati</taxon>
        <taxon>Actinomycetota</taxon>
        <taxon>Actinomycetes</taxon>
        <taxon>Frankiales</taxon>
        <taxon>Frankiaceae</taxon>
        <taxon>Frankia</taxon>
    </lineage>
</organism>
<evidence type="ECO:0000259" key="2">
    <source>
        <dbReference type="Pfam" id="PF13577"/>
    </source>
</evidence>